<dbReference type="InterPro" id="IPR011009">
    <property type="entry name" value="Kinase-like_dom_sf"/>
</dbReference>
<evidence type="ECO:0000256" key="3">
    <source>
        <dbReference type="ARBA" id="ARBA00022741"/>
    </source>
</evidence>
<dbReference type="OrthoDB" id="192887at2759"/>
<dbReference type="Pfam" id="PF00069">
    <property type="entry name" value="Pkinase"/>
    <property type="match status" value="1"/>
</dbReference>
<dbReference type="InterPro" id="IPR050117">
    <property type="entry name" value="MAPK"/>
</dbReference>
<evidence type="ECO:0000313" key="9">
    <source>
        <dbReference type="Proteomes" id="UP000007148"/>
    </source>
</evidence>
<accession>G4TA82</accession>
<dbReference type="InterPro" id="IPR008271">
    <property type="entry name" value="Ser/Thr_kinase_AS"/>
</dbReference>
<protein>
    <submittedName>
        <fullName evidence="8">Probable mitogen-activated protein kinase MpkA</fullName>
    </submittedName>
</protein>
<keyword evidence="5" id="KW-0067">ATP-binding</keyword>
<feature type="region of interest" description="Disordered" evidence="6">
    <location>
        <begin position="1"/>
        <end position="34"/>
    </location>
</feature>
<keyword evidence="1" id="KW-0723">Serine/threonine-protein kinase</keyword>
<dbReference type="InParanoid" id="G4TA82"/>
<dbReference type="InterPro" id="IPR000719">
    <property type="entry name" value="Prot_kinase_dom"/>
</dbReference>
<feature type="compositionally biased region" description="Polar residues" evidence="6">
    <location>
        <begin position="484"/>
        <end position="494"/>
    </location>
</feature>
<dbReference type="CDD" id="cd07834">
    <property type="entry name" value="STKc_MAPK"/>
    <property type="match status" value="1"/>
</dbReference>
<dbReference type="STRING" id="1109443.G4TA82"/>
<dbReference type="FunFam" id="1.10.510.10:FF:000040">
    <property type="entry name" value="Mitogen-activated protein kinase"/>
    <property type="match status" value="1"/>
</dbReference>
<keyword evidence="3" id="KW-0547">Nucleotide-binding</keyword>
<dbReference type="PROSITE" id="PS50011">
    <property type="entry name" value="PROTEIN_KINASE_DOM"/>
    <property type="match status" value="1"/>
</dbReference>
<gene>
    <name evidence="8" type="ORF">PIIN_02086</name>
</gene>
<keyword evidence="2" id="KW-0808">Transferase</keyword>
<feature type="region of interest" description="Disordered" evidence="6">
    <location>
        <begin position="466"/>
        <end position="518"/>
    </location>
</feature>
<evidence type="ECO:0000259" key="7">
    <source>
        <dbReference type="PROSITE" id="PS50011"/>
    </source>
</evidence>
<keyword evidence="9" id="KW-1185">Reference proteome</keyword>
<evidence type="ECO:0000256" key="2">
    <source>
        <dbReference type="ARBA" id="ARBA00022679"/>
    </source>
</evidence>
<dbReference type="GO" id="GO:0004674">
    <property type="term" value="F:protein serine/threonine kinase activity"/>
    <property type="evidence" value="ECO:0007669"/>
    <property type="project" value="UniProtKB-KW"/>
</dbReference>
<keyword evidence="4 8" id="KW-0418">Kinase</keyword>
<dbReference type="HOGENOM" id="CLU_000288_89_1_1"/>
<evidence type="ECO:0000256" key="4">
    <source>
        <dbReference type="ARBA" id="ARBA00022777"/>
    </source>
</evidence>
<comment type="caution">
    <text evidence="8">The sequence shown here is derived from an EMBL/GenBank/DDBJ whole genome shotgun (WGS) entry which is preliminary data.</text>
</comment>
<dbReference type="PROSITE" id="PS00108">
    <property type="entry name" value="PROTEIN_KINASE_ST"/>
    <property type="match status" value="1"/>
</dbReference>
<dbReference type="Gene3D" id="3.30.200.20">
    <property type="entry name" value="Phosphorylase Kinase, domain 1"/>
    <property type="match status" value="1"/>
</dbReference>
<feature type="domain" description="Protein kinase" evidence="7">
    <location>
        <begin position="64"/>
        <end position="360"/>
    </location>
</feature>
<organism evidence="8 9">
    <name type="scientific">Serendipita indica (strain DSM 11827)</name>
    <name type="common">Root endophyte fungus</name>
    <name type="synonym">Piriformospora indica</name>
    <dbReference type="NCBI Taxonomy" id="1109443"/>
    <lineage>
        <taxon>Eukaryota</taxon>
        <taxon>Fungi</taxon>
        <taxon>Dikarya</taxon>
        <taxon>Basidiomycota</taxon>
        <taxon>Agaricomycotina</taxon>
        <taxon>Agaricomycetes</taxon>
        <taxon>Sebacinales</taxon>
        <taxon>Serendipitaceae</taxon>
        <taxon>Serendipita</taxon>
    </lineage>
</organism>
<dbReference type="AlphaFoldDB" id="G4TA82"/>
<name>G4TA82_SERID</name>
<evidence type="ECO:0000256" key="6">
    <source>
        <dbReference type="SAM" id="MobiDB-lite"/>
    </source>
</evidence>
<sequence length="629" mass="69696">MSAPPSDSSPSAEINGNSESAPHSPPPDEIRGRRRTRELKATLPLHGYHSFDSMGRKFTVENRWKLVRQMGIGAFGAVVSAQDTISGEHVAIKQINRVYEKANAASPQLARRVLREITLLRHFQTHPNVTGLIDLDCLSRDSQEIYIFMEPMEADLHQIIRSGQDLSTDHIAYFTYQILSAINFIHKCNVIHRDLKPGNILVNSTCEVRICDFGLARGFEKYMVDGSEKVTQMTEYVATRWYRAPELMLGFESYDESIDVWSVGCILGELLSGKPIFPGKDYVDQLKCIFEYLGTPSEAIIKRIARGRARKYVRSLATYKARPFKFAKANDEALDLLNRMLCYEPERRITAADAMEHPWLAAFYDPEEEEMNGSPQPFTRWKEIEGLETLGQFHREDDLTSSKDYRSQVRSLGENSVSVSPVAPLHSHVPILAEPIPEEAEPEEAQQGKLETQETLVTQPAGATETISLEPPPAVISRPETSRRSSIASIQRESTGVAIPRPRKVSQHPDPFATFSRRSSAIFGGPQYSPVVSSAGGNASQTSMLAYFPVLDETDDPTPSVAVPVRSRMPSMADGSHFRHLRTLSTVSIHENGARPGGLSAVAPIGRFIGAQKTGGADAPPSSPPSELR</sequence>
<dbReference type="PANTHER" id="PTHR24055">
    <property type="entry name" value="MITOGEN-ACTIVATED PROTEIN KINASE"/>
    <property type="match status" value="1"/>
</dbReference>
<reference evidence="8 9" key="1">
    <citation type="journal article" date="2011" name="PLoS Pathog.">
        <title>Endophytic Life Strategies Decoded by Genome and Transcriptome Analyses of the Mutualistic Root Symbiont Piriformospora indica.</title>
        <authorList>
            <person name="Zuccaro A."/>
            <person name="Lahrmann U."/>
            <person name="Guldener U."/>
            <person name="Langen G."/>
            <person name="Pfiffi S."/>
            <person name="Biedenkopf D."/>
            <person name="Wong P."/>
            <person name="Samans B."/>
            <person name="Grimm C."/>
            <person name="Basiewicz M."/>
            <person name="Murat C."/>
            <person name="Martin F."/>
            <person name="Kogel K.H."/>
        </authorList>
    </citation>
    <scope>NUCLEOTIDE SEQUENCE [LARGE SCALE GENOMIC DNA]</scope>
    <source>
        <strain evidence="8 9">DSM 11827</strain>
    </source>
</reference>
<evidence type="ECO:0000313" key="8">
    <source>
        <dbReference type="EMBL" id="CCA68220.1"/>
    </source>
</evidence>
<evidence type="ECO:0000256" key="1">
    <source>
        <dbReference type="ARBA" id="ARBA00022527"/>
    </source>
</evidence>
<evidence type="ECO:0000256" key="5">
    <source>
        <dbReference type="ARBA" id="ARBA00022840"/>
    </source>
</evidence>
<dbReference type="EMBL" id="CAFZ01000028">
    <property type="protein sequence ID" value="CCA68220.1"/>
    <property type="molecule type" value="Genomic_DNA"/>
</dbReference>
<dbReference type="OMA" id="TCEVRIC"/>
<feature type="compositionally biased region" description="Low complexity" evidence="6">
    <location>
        <begin position="1"/>
        <end position="12"/>
    </location>
</feature>
<dbReference type="SUPFAM" id="SSF56112">
    <property type="entry name" value="Protein kinase-like (PK-like)"/>
    <property type="match status" value="1"/>
</dbReference>
<proteinExistence type="predicted"/>
<dbReference type="Gene3D" id="1.10.510.10">
    <property type="entry name" value="Transferase(Phosphotransferase) domain 1"/>
    <property type="match status" value="1"/>
</dbReference>
<dbReference type="GO" id="GO:0005524">
    <property type="term" value="F:ATP binding"/>
    <property type="evidence" value="ECO:0007669"/>
    <property type="project" value="UniProtKB-KW"/>
</dbReference>
<dbReference type="eggNOG" id="KOG0660">
    <property type="taxonomic scope" value="Eukaryota"/>
</dbReference>
<dbReference type="SMART" id="SM00220">
    <property type="entry name" value="S_TKc"/>
    <property type="match status" value="1"/>
</dbReference>
<dbReference type="Proteomes" id="UP000007148">
    <property type="component" value="Unassembled WGS sequence"/>
</dbReference>